<gene>
    <name evidence="2" type="ORF">GOBAR_AA03056</name>
</gene>
<evidence type="ECO:0000313" key="2">
    <source>
        <dbReference type="EMBL" id="PPS17524.1"/>
    </source>
</evidence>
<reference evidence="2 3" key="1">
    <citation type="submission" date="2015-01" db="EMBL/GenBank/DDBJ databases">
        <title>Genome of allotetraploid Gossypium barbadense reveals genomic plasticity and fiber elongation in cotton evolution.</title>
        <authorList>
            <person name="Chen X."/>
            <person name="Liu X."/>
            <person name="Zhao B."/>
            <person name="Zheng H."/>
            <person name="Hu Y."/>
            <person name="Lu G."/>
            <person name="Yang C."/>
            <person name="Chen J."/>
            <person name="Shan C."/>
            <person name="Zhang L."/>
            <person name="Zhou Y."/>
            <person name="Wang L."/>
            <person name="Guo W."/>
            <person name="Bai Y."/>
            <person name="Ruan J."/>
            <person name="Shangguan X."/>
            <person name="Mao Y."/>
            <person name="Jiang J."/>
            <person name="Zhu Y."/>
            <person name="Lei J."/>
            <person name="Kang H."/>
            <person name="Chen S."/>
            <person name="He X."/>
            <person name="Wang R."/>
            <person name="Wang Y."/>
            <person name="Chen J."/>
            <person name="Wang L."/>
            <person name="Yu S."/>
            <person name="Wang B."/>
            <person name="Wei J."/>
            <person name="Song S."/>
            <person name="Lu X."/>
            <person name="Gao Z."/>
            <person name="Gu W."/>
            <person name="Deng X."/>
            <person name="Ma D."/>
            <person name="Wang S."/>
            <person name="Liang W."/>
            <person name="Fang L."/>
            <person name="Cai C."/>
            <person name="Zhu X."/>
            <person name="Zhou B."/>
            <person name="Zhang Y."/>
            <person name="Chen Z."/>
            <person name="Xu S."/>
            <person name="Zhu R."/>
            <person name="Wang S."/>
            <person name="Zhang T."/>
            <person name="Zhao G."/>
        </authorList>
    </citation>
    <scope>NUCLEOTIDE SEQUENCE [LARGE SCALE GENOMIC DNA]</scope>
    <source>
        <strain evidence="3">cv. Xinhai21</strain>
        <tissue evidence="2">Leaf</tissue>
    </source>
</reference>
<sequence length="174" mass="18612">MDDTIPIEAPGAKEAGEEVEVLAFGVINTLSRAQRVCTSKNLLVELGFLNSFLVSINKRKVDLTVDFAAKNVDVGSFASNGAVGTTSVGGRPVYVPPHLRNHPPSANPPAPISSGLTLSNDRPRYDKSPWTALRDDYNNRLGYDNGSGGSRIGGWGGRIGGRSCIGREAKFIWK</sequence>
<accession>A0A2P5YPI9</accession>
<feature type="region of interest" description="Disordered" evidence="1">
    <location>
        <begin position="98"/>
        <end position="124"/>
    </location>
</feature>
<name>A0A2P5YPI9_GOSBA</name>
<evidence type="ECO:0000256" key="1">
    <source>
        <dbReference type="SAM" id="MobiDB-lite"/>
    </source>
</evidence>
<dbReference type="EMBL" id="KZ662918">
    <property type="protein sequence ID" value="PPS17524.1"/>
    <property type="molecule type" value="Genomic_DNA"/>
</dbReference>
<organism evidence="2 3">
    <name type="scientific">Gossypium barbadense</name>
    <name type="common">Sea Island cotton</name>
    <name type="synonym">Hibiscus barbadensis</name>
    <dbReference type="NCBI Taxonomy" id="3634"/>
    <lineage>
        <taxon>Eukaryota</taxon>
        <taxon>Viridiplantae</taxon>
        <taxon>Streptophyta</taxon>
        <taxon>Embryophyta</taxon>
        <taxon>Tracheophyta</taxon>
        <taxon>Spermatophyta</taxon>
        <taxon>Magnoliopsida</taxon>
        <taxon>eudicotyledons</taxon>
        <taxon>Gunneridae</taxon>
        <taxon>Pentapetalae</taxon>
        <taxon>rosids</taxon>
        <taxon>malvids</taxon>
        <taxon>Malvales</taxon>
        <taxon>Malvaceae</taxon>
        <taxon>Malvoideae</taxon>
        <taxon>Gossypium</taxon>
    </lineage>
</organism>
<proteinExistence type="predicted"/>
<protein>
    <submittedName>
        <fullName evidence="2">Uncharacterized protein</fullName>
    </submittedName>
</protein>
<evidence type="ECO:0000313" key="3">
    <source>
        <dbReference type="Proteomes" id="UP000239757"/>
    </source>
</evidence>
<dbReference type="AlphaFoldDB" id="A0A2P5YPI9"/>
<dbReference type="Proteomes" id="UP000239757">
    <property type="component" value="Unassembled WGS sequence"/>
</dbReference>